<organism evidence="3 4">
    <name type="scientific">Collimonas arenae</name>
    <dbReference type="NCBI Taxonomy" id="279058"/>
    <lineage>
        <taxon>Bacteria</taxon>
        <taxon>Pseudomonadati</taxon>
        <taxon>Pseudomonadota</taxon>
        <taxon>Betaproteobacteria</taxon>
        <taxon>Burkholderiales</taxon>
        <taxon>Oxalobacteraceae</taxon>
        <taxon>Collimonas</taxon>
    </lineage>
</organism>
<dbReference type="OrthoDB" id="9936715at2"/>
<feature type="signal peptide" evidence="2">
    <location>
        <begin position="1"/>
        <end position="21"/>
    </location>
</feature>
<keyword evidence="2" id="KW-0732">Signal</keyword>
<dbReference type="Proteomes" id="UP000030302">
    <property type="component" value="Chromosome"/>
</dbReference>
<reference evidence="4" key="1">
    <citation type="journal article" date="2014" name="Soil Biol. Biochem.">
        <title>Structure and function of bacterial communities in ageing soils: Insights from the Mendocino ecological staircase.</title>
        <authorList>
            <person name="Uroz S."/>
            <person name="Tech J.J."/>
            <person name="Sawaya N.A."/>
            <person name="Frey-Klett P."/>
            <person name="Leveau J.H.J."/>
        </authorList>
    </citation>
    <scope>NUCLEOTIDE SEQUENCE [LARGE SCALE GENOMIC DNA]</scope>
    <source>
        <strain evidence="4">Cal35</strain>
    </source>
</reference>
<proteinExistence type="predicted"/>
<dbReference type="RefSeq" id="WP_038488207.1">
    <property type="nucleotide sequence ID" value="NZ_CP009962.1"/>
</dbReference>
<evidence type="ECO:0000313" key="4">
    <source>
        <dbReference type="Proteomes" id="UP000030302"/>
    </source>
</evidence>
<feature type="chain" id="PRO_5001983031" evidence="2">
    <location>
        <begin position="22"/>
        <end position="71"/>
    </location>
</feature>
<dbReference type="KEGG" id="care:LT85_2070"/>
<gene>
    <name evidence="3" type="ORF">LT85_2070</name>
</gene>
<protein>
    <submittedName>
        <fullName evidence="3">Uncharacterized protein</fullName>
    </submittedName>
</protein>
<name>A0A0A1F917_9BURK</name>
<dbReference type="HOGENOM" id="CLU_184308_0_0_4"/>
<evidence type="ECO:0000256" key="2">
    <source>
        <dbReference type="SAM" id="SignalP"/>
    </source>
</evidence>
<evidence type="ECO:0000313" key="3">
    <source>
        <dbReference type="EMBL" id="AIY41228.1"/>
    </source>
</evidence>
<dbReference type="STRING" id="279058.LT85_2070"/>
<sequence length="71" mass="7360">MNAKQLLSAVALLTASGIALAQTPVPVTQKADAETAKSMEKKPAQADGKKSKSSAHDHKEDGPKKNIYSGA</sequence>
<dbReference type="EMBL" id="CP009962">
    <property type="protein sequence ID" value="AIY41228.1"/>
    <property type="molecule type" value="Genomic_DNA"/>
</dbReference>
<evidence type="ECO:0000256" key="1">
    <source>
        <dbReference type="SAM" id="MobiDB-lite"/>
    </source>
</evidence>
<dbReference type="AlphaFoldDB" id="A0A0A1F917"/>
<feature type="region of interest" description="Disordered" evidence="1">
    <location>
        <begin position="26"/>
        <end position="71"/>
    </location>
</feature>
<feature type="compositionally biased region" description="Basic and acidic residues" evidence="1">
    <location>
        <begin position="31"/>
        <end position="64"/>
    </location>
</feature>
<accession>A0A0A1F917</accession>
<keyword evidence="4" id="KW-1185">Reference proteome</keyword>